<reference evidence="1 2" key="1">
    <citation type="journal article" date="2011" name="PLoS Genet.">
        <title>Comparative genomic analysis of human fungal pathogens causing paracoccidioidomycosis.</title>
        <authorList>
            <person name="Desjardins C.A."/>
            <person name="Champion M.D."/>
            <person name="Holder J.W."/>
            <person name="Muszewska A."/>
            <person name="Goldberg J."/>
            <person name="Bailao A.M."/>
            <person name="Brigido M.M."/>
            <person name="Ferreira M.E."/>
            <person name="Garcia A.M."/>
            <person name="Grynberg M."/>
            <person name="Gujja S."/>
            <person name="Heiman D.I."/>
            <person name="Henn M.R."/>
            <person name="Kodira C.D."/>
            <person name="Leon-Narvaez H."/>
            <person name="Longo L.V."/>
            <person name="Ma L.J."/>
            <person name="Malavazi I."/>
            <person name="Matsuo A.L."/>
            <person name="Morais F.V."/>
            <person name="Pereira M."/>
            <person name="Rodriguez-Brito S."/>
            <person name="Sakthikumar S."/>
            <person name="Salem-Izacc S.M."/>
            <person name="Sykes S.M."/>
            <person name="Teixeira M.M."/>
            <person name="Vallejo M.C."/>
            <person name="Walter M.E."/>
            <person name="Yandava C."/>
            <person name="Young S."/>
            <person name="Zeng Q."/>
            <person name="Zucker J."/>
            <person name="Felipe M.S."/>
            <person name="Goldman G.H."/>
            <person name="Haas B.J."/>
            <person name="McEwen J.G."/>
            <person name="Nino-Vega G."/>
            <person name="Puccia R."/>
            <person name="San-Blas G."/>
            <person name="Soares C.M."/>
            <person name="Birren B.W."/>
            <person name="Cuomo C.A."/>
        </authorList>
    </citation>
    <scope>NUCLEOTIDE SEQUENCE [LARGE SCALE GENOMIC DNA]</scope>
    <source>
        <strain evidence="1 2">Pb18</strain>
    </source>
</reference>
<accession>A0A0A0HUU8</accession>
<dbReference type="RefSeq" id="XP_010761949.1">
    <property type="nucleotide sequence ID" value="XM_010763647.1"/>
</dbReference>
<organism evidence="1 2">
    <name type="scientific">Paracoccidioides brasiliensis (strain Pb18)</name>
    <dbReference type="NCBI Taxonomy" id="502780"/>
    <lineage>
        <taxon>Eukaryota</taxon>
        <taxon>Fungi</taxon>
        <taxon>Dikarya</taxon>
        <taxon>Ascomycota</taxon>
        <taxon>Pezizomycotina</taxon>
        <taxon>Eurotiomycetes</taxon>
        <taxon>Eurotiomycetidae</taxon>
        <taxon>Onygenales</taxon>
        <taxon>Ajellomycetaceae</taxon>
        <taxon>Paracoccidioides</taxon>
    </lineage>
</organism>
<evidence type="ECO:0000313" key="2">
    <source>
        <dbReference type="Proteomes" id="UP000001628"/>
    </source>
</evidence>
<name>A0A0A0HUU8_PARBD</name>
<dbReference type="VEuPathDB" id="FungiDB:PADG_12083"/>
<sequence>MKVPPAPSVGSGAAAGLLIYDAVEAVIAGVPGYAYVQTCSTATMMAGPGPLIAEHLSQGCLKNIVRSIHPLWRAAQGPGPMRSTEYQG</sequence>
<dbReference type="Proteomes" id="UP000001628">
    <property type="component" value="Unassembled WGS sequence"/>
</dbReference>
<protein>
    <submittedName>
        <fullName evidence="1">Uncharacterized protein</fullName>
    </submittedName>
</protein>
<dbReference type="HOGENOM" id="CLU_169145_0_0_1"/>
<dbReference type="InParanoid" id="A0A0A0HUU8"/>
<dbReference type="KEGG" id="pbn:PADG_12083"/>
<proteinExistence type="predicted"/>
<gene>
    <name evidence="1" type="ORF">PADG_12083</name>
</gene>
<dbReference type="AlphaFoldDB" id="A0A0A0HUU8"/>
<keyword evidence="2" id="KW-1185">Reference proteome</keyword>
<dbReference type="GeneID" id="22587980"/>
<evidence type="ECO:0000313" key="1">
    <source>
        <dbReference type="EMBL" id="KGM91776.1"/>
    </source>
</evidence>
<dbReference type="EMBL" id="KN275964">
    <property type="protein sequence ID" value="KGM91776.1"/>
    <property type="molecule type" value="Genomic_DNA"/>
</dbReference>